<evidence type="ECO:0000256" key="1">
    <source>
        <dbReference type="SAM" id="Phobius"/>
    </source>
</evidence>
<evidence type="ECO:0000313" key="3">
    <source>
        <dbReference type="Proteomes" id="UP000630805"/>
    </source>
</evidence>
<sequence length="79" mass="8976">MAMSLPDEYPPDSIPLFCDRRTEGENRAMIALLFALLTAVMGLNYFKRTTAANTLFFITLALSVYWLKFHATSQLTIQL</sequence>
<keyword evidence="1" id="KW-0812">Transmembrane</keyword>
<reference evidence="2 3" key="1">
    <citation type="submission" date="2020-06" db="EMBL/GenBank/DDBJ databases">
        <authorList>
            <person name="Cao W.R."/>
        </authorList>
    </citation>
    <scope>NUCLEOTIDE SEQUENCE [LARGE SCALE GENOMIC DNA]</scope>
    <source>
        <strain evidence="2 3">B1Z28</strain>
    </source>
</reference>
<proteinExistence type="predicted"/>
<name>A0ABX2PMK9_9RHOB</name>
<comment type="caution">
    <text evidence="2">The sequence shown here is derived from an EMBL/GenBank/DDBJ whole genome shotgun (WGS) entry which is preliminary data.</text>
</comment>
<accession>A0ABX2PMK9</accession>
<gene>
    <name evidence="2" type="ORF">HW561_04040</name>
</gene>
<dbReference type="Proteomes" id="UP000630805">
    <property type="component" value="Unassembled WGS sequence"/>
</dbReference>
<dbReference type="InterPro" id="IPR046035">
    <property type="entry name" value="DUF5993"/>
</dbReference>
<feature type="transmembrane region" description="Helical" evidence="1">
    <location>
        <begin position="52"/>
        <end position="69"/>
    </location>
</feature>
<feature type="transmembrane region" description="Helical" evidence="1">
    <location>
        <begin position="28"/>
        <end position="46"/>
    </location>
</feature>
<dbReference type="EMBL" id="JABXWT010000001">
    <property type="protein sequence ID" value="NVO54959.1"/>
    <property type="molecule type" value="Genomic_DNA"/>
</dbReference>
<keyword evidence="3" id="KW-1185">Reference proteome</keyword>
<dbReference type="Pfam" id="PF19455">
    <property type="entry name" value="DUF5993"/>
    <property type="match status" value="1"/>
</dbReference>
<keyword evidence="1" id="KW-0472">Membrane</keyword>
<keyword evidence="1" id="KW-1133">Transmembrane helix</keyword>
<evidence type="ECO:0000313" key="2">
    <source>
        <dbReference type="EMBL" id="NVO54959.1"/>
    </source>
</evidence>
<protein>
    <submittedName>
        <fullName evidence="2">Uncharacterized protein</fullName>
    </submittedName>
</protein>
<organism evidence="2 3">
    <name type="scientific">Ruegeria haliotis</name>
    <dbReference type="NCBI Taxonomy" id="2747601"/>
    <lineage>
        <taxon>Bacteria</taxon>
        <taxon>Pseudomonadati</taxon>
        <taxon>Pseudomonadota</taxon>
        <taxon>Alphaproteobacteria</taxon>
        <taxon>Rhodobacterales</taxon>
        <taxon>Roseobacteraceae</taxon>
        <taxon>Ruegeria</taxon>
    </lineage>
</organism>